<evidence type="ECO:0000313" key="5">
    <source>
        <dbReference type="Proteomes" id="UP000035680"/>
    </source>
</evidence>
<protein>
    <submittedName>
        <fullName evidence="6">WSD domain-containing protein</fullName>
    </submittedName>
</protein>
<organism evidence="5 6">
    <name type="scientific">Strongyloides venezuelensis</name>
    <name type="common">Threadworm</name>
    <dbReference type="NCBI Taxonomy" id="75913"/>
    <lineage>
        <taxon>Eukaryota</taxon>
        <taxon>Metazoa</taxon>
        <taxon>Ecdysozoa</taxon>
        <taxon>Nematoda</taxon>
        <taxon>Chromadorea</taxon>
        <taxon>Rhabditida</taxon>
        <taxon>Tylenchina</taxon>
        <taxon>Panagrolaimomorpha</taxon>
        <taxon>Strongyloidoidea</taxon>
        <taxon>Strongyloididae</taxon>
        <taxon>Strongyloides</taxon>
    </lineage>
</organism>
<evidence type="ECO:0000313" key="6">
    <source>
        <dbReference type="WBParaSite" id="SVE_0196000.1"/>
    </source>
</evidence>
<evidence type="ECO:0000256" key="1">
    <source>
        <dbReference type="ARBA" id="ARBA00004123"/>
    </source>
</evidence>
<keyword evidence="3" id="KW-0175">Coiled coil</keyword>
<keyword evidence="2" id="KW-0539">Nucleus</keyword>
<dbReference type="GO" id="GO:0005634">
    <property type="term" value="C:nucleus"/>
    <property type="evidence" value="ECO:0007669"/>
    <property type="project" value="UniProtKB-SubCell"/>
</dbReference>
<dbReference type="Proteomes" id="UP000035680">
    <property type="component" value="Unassembled WGS sequence"/>
</dbReference>
<dbReference type="WBParaSite" id="SVE_0196000.1">
    <property type="protein sequence ID" value="SVE_0196000.1"/>
    <property type="gene ID" value="SVE_0196000"/>
</dbReference>
<evidence type="ECO:0000256" key="2">
    <source>
        <dbReference type="ARBA" id="ARBA00023242"/>
    </source>
</evidence>
<evidence type="ECO:0000259" key="4">
    <source>
        <dbReference type="Pfam" id="PF15613"/>
    </source>
</evidence>
<accession>A0A0K0EZK1</accession>
<feature type="coiled-coil region" evidence="3">
    <location>
        <begin position="310"/>
        <end position="385"/>
    </location>
</feature>
<evidence type="ECO:0000256" key="3">
    <source>
        <dbReference type="SAM" id="Coils"/>
    </source>
</evidence>
<sequence>MNNINIIKLDKPQIIRTSFKNPQAPKFRECIDPFLTLSKHYLFEGNFEKAEELVNFFLPFLKEEVIIEIQDVILRLFITKNVSEYRKINYGISEEEEDMLFDFLNCATDDNAFRSGKKFDLPNLPRLLPKNFTKAHPNAPEIALNFLKQVNLFNYGKTRNSGFKFMLDDFVRGLEMNENEDGNNFFDGLVVIVSKISKAYRNKGFKLYFREENITNFFLSRDSVTKFLTAIFNSESSEEGILTTTLDDKEFSNELQRITGLLNAGDFGDFSLDDKLSTIDILLNVVVEMGLFTETCERIKLDSRISHRSLKDKLREKQKIEEQFNKLSSEIALFEDGGIDPSGGKMTRHMASEKRKELRELKIRLEELNEDYQEMESKKNAADYIQWNRFPHTLGRDRDFNIYKLSTGFDFIYVMKPKNAKYSFSGEKYAKTYKPNCTVNDELISKLSPIMEMECDGYEYFYVNSVEKLEKFISLFDDRGVREKELLKNLEKVKNIAKLHIETHQRK</sequence>
<comment type="subcellular location">
    <subcellularLocation>
        <location evidence="1">Nucleus</location>
    </subcellularLocation>
</comment>
<dbReference type="InterPro" id="IPR028941">
    <property type="entry name" value="WHIM2_dom"/>
</dbReference>
<name>A0A0K0EZK1_STRVS</name>
<reference evidence="5" key="1">
    <citation type="submission" date="2014-07" db="EMBL/GenBank/DDBJ databases">
        <authorList>
            <person name="Martin A.A"/>
            <person name="De Silva N."/>
        </authorList>
    </citation>
    <scope>NUCLEOTIDE SEQUENCE</scope>
</reference>
<reference evidence="6" key="2">
    <citation type="submission" date="2015-08" db="UniProtKB">
        <authorList>
            <consortium name="WormBaseParasite"/>
        </authorList>
    </citation>
    <scope>IDENTIFICATION</scope>
</reference>
<proteinExistence type="predicted"/>
<feature type="domain" description="WHIM2" evidence="4">
    <location>
        <begin position="393"/>
        <end position="494"/>
    </location>
</feature>
<dbReference type="Pfam" id="PF15613">
    <property type="entry name" value="WSD"/>
    <property type="match status" value="1"/>
</dbReference>
<keyword evidence="5" id="KW-1185">Reference proteome</keyword>
<dbReference type="AlphaFoldDB" id="A0A0K0EZK1"/>